<reference evidence="2 3" key="1">
    <citation type="submission" date="2018-05" db="EMBL/GenBank/DDBJ databases">
        <title>Draft genome sequence of Streptococcus panodentis CCUG 70867T.</title>
        <authorList>
            <person name="Salva-Serra F."/>
            <person name="Mendez V."/>
            <person name="Jaen-Luchoro D."/>
            <person name="Gonzales-Siles L."/>
            <person name="Karlsson R."/>
            <person name="Engstrom-Jakobsson H."/>
            <person name="Busquets A."/>
            <person name="Gomila M."/>
            <person name="Pineiro-Iglesias B."/>
            <person name="Bennasar-Figueras A."/>
            <person name="Seeger M."/>
            <person name="Moore E."/>
        </authorList>
    </citation>
    <scope>NUCLEOTIDE SEQUENCE [LARGE SCALE GENOMIC DNA]</scope>
    <source>
        <strain evidence="2 3">CCUG 70867</strain>
    </source>
</reference>
<proteinExistence type="predicted"/>
<feature type="transmembrane region" description="Helical" evidence="1">
    <location>
        <begin position="42"/>
        <end position="66"/>
    </location>
</feature>
<evidence type="ECO:0008006" key="4">
    <source>
        <dbReference type="Google" id="ProtNLM"/>
    </source>
</evidence>
<keyword evidence="3" id="KW-1185">Reference proteome</keyword>
<sequence length="76" mass="8406">MNTGGLQGFLQGDGFWLITFIAIVLVIMAWRKGSFVDLGVTIFFYAVIAILTGGGRQLLSFVGWIFRTFLGWETGL</sequence>
<organism evidence="2 3">
    <name type="scientific">Streptococcus panodentis</name>
    <dbReference type="NCBI Taxonomy" id="1581472"/>
    <lineage>
        <taxon>Bacteria</taxon>
        <taxon>Bacillati</taxon>
        <taxon>Bacillota</taxon>
        <taxon>Bacilli</taxon>
        <taxon>Lactobacillales</taxon>
        <taxon>Streptococcaceae</taxon>
        <taxon>Streptococcus</taxon>
    </lineage>
</organism>
<evidence type="ECO:0000313" key="3">
    <source>
        <dbReference type="Proteomes" id="UP001519349"/>
    </source>
</evidence>
<gene>
    <name evidence="2" type="ORF">DHL47_03080</name>
</gene>
<keyword evidence="1" id="KW-0472">Membrane</keyword>
<comment type="caution">
    <text evidence="2">The sequence shown here is derived from an EMBL/GenBank/DDBJ whole genome shotgun (WGS) entry which is preliminary data.</text>
</comment>
<keyword evidence="1" id="KW-1133">Transmembrane helix</keyword>
<keyword evidence="1" id="KW-0812">Transmembrane</keyword>
<feature type="transmembrane region" description="Helical" evidence="1">
    <location>
        <begin position="14"/>
        <end position="30"/>
    </location>
</feature>
<dbReference type="Proteomes" id="UP001519349">
    <property type="component" value="Unassembled WGS sequence"/>
</dbReference>
<dbReference type="RefSeq" id="WP_209550843.1">
    <property type="nucleotide sequence ID" value="NZ_QFAY01000004.1"/>
</dbReference>
<protein>
    <recommendedName>
        <fullName evidence="4">Colicin V production protein</fullName>
    </recommendedName>
</protein>
<name>A0ABS5AV40_9STRE</name>
<dbReference type="EMBL" id="QFAY01000004">
    <property type="protein sequence ID" value="MBP2620331.1"/>
    <property type="molecule type" value="Genomic_DNA"/>
</dbReference>
<evidence type="ECO:0000256" key="1">
    <source>
        <dbReference type="SAM" id="Phobius"/>
    </source>
</evidence>
<evidence type="ECO:0000313" key="2">
    <source>
        <dbReference type="EMBL" id="MBP2620331.1"/>
    </source>
</evidence>
<accession>A0ABS5AV40</accession>